<gene>
    <name evidence="3" type="ORF">VITFI_CDS2838</name>
</gene>
<dbReference type="AlphaFoldDB" id="A0A221KI30"/>
<dbReference type="InterPro" id="IPR027051">
    <property type="entry name" value="XdhC_Rossmann_dom"/>
</dbReference>
<evidence type="ECO:0000313" key="4">
    <source>
        <dbReference type="Proteomes" id="UP000199729"/>
    </source>
</evidence>
<protein>
    <submittedName>
        <fullName evidence="3">Cytochrome oxidase I</fullName>
    </submittedName>
</protein>
<dbReference type="Gene3D" id="3.40.50.720">
    <property type="entry name" value="NAD(P)-binding Rossmann-like Domain"/>
    <property type="match status" value="1"/>
</dbReference>
<dbReference type="KEGG" id="vff:VITFI_CDS2838"/>
<dbReference type="PANTHER" id="PTHR30388:SF4">
    <property type="entry name" value="MOLYBDENUM COFACTOR INSERTION CHAPERONE PAOD"/>
    <property type="match status" value="1"/>
</dbReference>
<name>A0A221KI30_VITFI</name>
<sequence length="343" mass="36496">MEDLDTRVLRAALTWQQAGQPAVLVTVARTWGSSPRPPGSLMAIQGQGWVVGSVSGGCIEDDLIARIHAEGIEAVCARGRPAVLRYGVSAEQARRFGLPCGGTVELVLEPLGAHSRLAELLAARQQRQALCRELDLHSGAVTLRPATPQDEPGIVGERLLTPFGPPVRLIVIGAGDLSRFVCEMALGLGFELIVCDPREEQAQGWAFGGELPGVTLTREMPDDCVQRLQPDARTAVIALTHDPKLDDLALMDALATPAFYVGAIGSRRNSEQRRARLREHFDVPDTALARLRGPAGLFIGSKTPAEIALSILAEVVAAKNGVTLSDQASVATAKAMREALTCA</sequence>
<dbReference type="Pfam" id="PF02625">
    <property type="entry name" value="XdhC_CoxI"/>
    <property type="match status" value="1"/>
</dbReference>
<dbReference type="Proteomes" id="UP000199729">
    <property type="component" value="Chromosome"/>
</dbReference>
<reference evidence="3 4" key="1">
    <citation type="submission" date="2017-07" db="EMBL/GenBank/DDBJ databases">
        <title>Complete Genome Sequence of the cosmetic ferment Vitreoscilla filiformis (ATCC15551).</title>
        <authorList>
            <person name="Contreras S."/>
            <person name="Sagory-Zalkind P."/>
            <person name="Blanquart H."/>
            <person name="Iltis A."/>
            <person name="Morand S.C."/>
        </authorList>
    </citation>
    <scope>NUCLEOTIDE SEQUENCE [LARGE SCALE GENOMIC DNA]</scope>
    <source>
        <strain evidence="3 4">ATCC 15551</strain>
    </source>
</reference>
<dbReference type="RefSeq" id="WP_089417514.1">
    <property type="nucleotide sequence ID" value="NZ_CP022423.1"/>
</dbReference>
<dbReference type="PANTHER" id="PTHR30388">
    <property type="entry name" value="ALDEHYDE OXIDOREDUCTASE MOLYBDENUM COFACTOR ASSEMBLY PROTEIN"/>
    <property type="match status" value="1"/>
</dbReference>
<proteinExistence type="predicted"/>
<dbReference type="EMBL" id="CP022423">
    <property type="protein sequence ID" value="ASM78615.1"/>
    <property type="molecule type" value="Genomic_DNA"/>
</dbReference>
<accession>A0A221KI30</accession>
<keyword evidence="4" id="KW-1185">Reference proteome</keyword>
<dbReference type="InterPro" id="IPR003777">
    <property type="entry name" value="XdhC_CoxI"/>
</dbReference>
<dbReference type="Pfam" id="PF13478">
    <property type="entry name" value="XdhC_C"/>
    <property type="match status" value="1"/>
</dbReference>
<evidence type="ECO:0000313" key="3">
    <source>
        <dbReference type="EMBL" id="ASM78615.1"/>
    </source>
</evidence>
<evidence type="ECO:0000259" key="1">
    <source>
        <dbReference type="Pfam" id="PF02625"/>
    </source>
</evidence>
<dbReference type="InterPro" id="IPR052698">
    <property type="entry name" value="MoCofactor_Util/Proc"/>
</dbReference>
<evidence type="ECO:0000259" key="2">
    <source>
        <dbReference type="Pfam" id="PF13478"/>
    </source>
</evidence>
<feature type="domain" description="XdhC- CoxI" evidence="1">
    <location>
        <begin position="15"/>
        <end position="87"/>
    </location>
</feature>
<feature type="domain" description="XdhC Rossmann" evidence="2">
    <location>
        <begin position="169"/>
        <end position="315"/>
    </location>
</feature>
<dbReference type="OrthoDB" id="9815497at2"/>
<organism evidence="3 4">
    <name type="scientific">Vitreoscilla filiformis</name>
    <dbReference type="NCBI Taxonomy" id="63"/>
    <lineage>
        <taxon>Bacteria</taxon>
        <taxon>Pseudomonadati</taxon>
        <taxon>Pseudomonadota</taxon>
        <taxon>Betaproteobacteria</taxon>
        <taxon>Neisseriales</taxon>
        <taxon>Neisseriaceae</taxon>
        <taxon>Vitreoscilla</taxon>
    </lineage>
</organism>